<dbReference type="RefSeq" id="WP_053238229.1">
    <property type="nucleotide sequence ID" value="NZ_CP011125.1"/>
</dbReference>
<evidence type="ECO:0000313" key="2">
    <source>
        <dbReference type="Proteomes" id="UP000034883"/>
    </source>
</evidence>
<dbReference type="Proteomes" id="UP000034883">
    <property type="component" value="Chromosome"/>
</dbReference>
<protein>
    <submittedName>
        <fullName evidence="1">Uncharacterized protein</fullName>
    </submittedName>
</protein>
<dbReference type="KEGG" id="samy:DB32_008503"/>
<dbReference type="AlphaFoldDB" id="A0A0F6SI05"/>
<dbReference type="EMBL" id="CP011125">
    <property type="protein sequence ID" value="AKF11354.1"/>
    <property type="molecule type" value="Genomic_DNA"/>
</dbReference>
<name>A0A0F6SI05_9BACT</name>
<accession>A0A0F6SI05</accession>
<organism evidence="1 2">
    <name type="scientific">Sandaracinus amylolyticus</name>
    <dbReference type="NCBI Taxonomy" id="927083"/>
    <lineage>
        <taxon>Bacteria</taxon>
        <taxon>Pseudomonadati</taxon>
        <taxon>Myxococcota</taxon>
        <taxon>Polyangia</taxon>
        <taxon>Polyangiales</taxon>
        <taxon>Sandaracinaceae</taxon>
        <taxon>Sandaracinus</taxon>
    </lineage>
</organism>
<gene>
    <name evidence="1" type="ORF">DB32_008503</name>
</gene>
<evidence type="ECO:0000313" key="1">
    <source>
        <dbReference type="EMBL" id="AKF11354.1"/>
    </source>
</evidence>
<keyword evidence="2" id="KW-1185">Reference proteome</keyword>
<sequence>MPSTGHELPLLLLRDAPAVLACLVRDAFGVELGKGLAESSAAFHELEPAAYVADLVLVGPDVVVVVEVQRARDERKRATWPLYLASAHARHGRASWLVVVALDRAVSAWARAPIATFQGGALTPLVIGPDEIPRVRDAEVARAAPELAVLSAMAHGRNGPEVVEIGAAGLIAAAEVGRRDEDRGKLYFDAVLDALADLARAALEASMKVEGHEYRSEFARRYVAEGREEGRADGLRTAVRVLCDALGIAWTDGRERAIAALDAHALEALCARIQRERRWPD</sequence>
<proteinExistence type="predicted"/>
<dbReference type="STRING" id="927083.DB32_008503"/>
<dbReference type="OrthoDB" id="5523021at2"/>
<reference evidence="1 2" key="1">
    <citation type="submission" date="2015-03" db="EMBL/GenBank/DDBJ databases">
        <title>Genome assembly of Sandaracinus amylolyticus DSM 53668.</title>
        <authorList>
            <person name="Sharma G."/>
            <person name="Subramanian S."/>
        </authorList>
    </citation>
    <scope>NUCLEOTIDE SEQUENCE [LARGE SCALE GENOMIC DNA]</scope>
    <source>
        <strain evidence="1 2">DSM 53668</strain>
    </source>
</reference>